<dbReference type="RefSeq" id="WP_133197347.1">
    <property type="nucleotide sequence ID" value="NZ_JBHUCW010000002.1"/>
</dbReference>
<organism evidence="6 7">
    <name type="scientific">Paraburkholderia silviterrae</name>
    <dbReference type="NCBI Taxonomy" id="2528715"/>
    <lineage>
        <taxon>Bacteria</taxon>
        <taxon>Pseudomonadati</taxon>
        <taxon>Pseudomonadota</taxon>
        <taxon>Betaproteobacteria</taxon>
        <taxon>Burkholderiales</taxon>
        <taxon>Burkholderiaceae</taxon>
        <taxon>Paraburkholderia</taxon>
    </lineage>
</organism>
<keyword evidence="3 5" id="KW-1133">Transmembrane helix</keyword>
<dbReference type="OrthoDB" id="8967267at2"/>
<protein>
    <recommendedName>
        <fullName evidence="8">DoxX-like protein</fullName>
    </recommendedName>
</protein>
<keyword evidence="2 5" id="KW-0812">Transmembrane</keyword>
<comment type="caution">
    <text evidence="6">The sequence shown here is derived from an EMBL/GenBank/DDBJ whole genome shotgun (WGS) entry which is preliminary data.</text>
</comment>
<dbReference type="EMBL" id="SMRP01000013">
    <property type="protein sequence ID" value="TDG20993.1"/>
    <property type="molecule type" value="Genomic_DNA"/>
</dbReference>
<evidence type="ECO:0000256" key="1">
    <source>
        <dbReference type="ARBA" id="ARBA00004141"/>
    </source>
</evidence>
<evidence type="ECO:0000313" key="7">
    <source>
        <dbReference type="Proteomes" id="UP000295722"/>
    </source>
</evidence>
<sequence>MLHTFSIWLLVLAFFGAGLFNAIGTRATQASFARWGYPRWWHRATGLLEITNAVLIALPATRGLGLILGAVIIAAAALTVLRHRELSHLAPLGVFMVMLALGGVTS</sequence>
<keyword evidence="4 5" id="KW-0472">Membrane</keyword>
<reference evidence="6 7" key="1">
    <citation type="submission" date="2019-03" db="EMBL/GenBank/DDBJ databases">
        <title>Paraburkholderia sp. 4M-K11, isolated from subtropical forest soil.</title>
        <authorList>
            <person name="Gao Z.-H."/>
            <person name="Qiu L.-H."/>
        </authorList>
    </citation>
    <scope>NUCLEOTIDE SEQUENCE [LARGE SCALE GENOMIC DNA]</scope>
    <source>
        <strain evidence="6 7">4M-K11</strain>
    </source>
</reference>
<evidence type="ECO:0008006" key="8">
    <source>
        <dbReference type="Google" id="ProtNLM"/>
    </source>
</evidence>
<evidence type="ECO:0000256" key="5">
    <source>
        <dbReference type="SAM" id="Phobius"/>
    </source>
</evidence>
<keyword evidence="7" id="KW-1185">Reference proteome</keyword>
<evidence type="ECO:0000256" key="2">
    <source>
        <dbReference type="ARBA" id="ARBA00022692"/>
    </source>
</evidence>
<dbReference type="Pfam" id="PF13564">
    <property type="entry name" value="DoxX_2"/>
    <property type="match status" value="1"/>
</dbReference>
<feature type="transmembrane region" description="Helical" evidence="5">
    <location>
        <begin position="6"/>
        <end position="28"/>
    </location>
</feature>
<comment type="subcellular location">
    <subcellularLocation>
        <location evidence="1">Membrane</location>
        <topology evidence="1">Multi-pass membrane protein</topology>
    </subcellularLocation>
</comment>
<dbReference type="InterPro" id="IPR032808">
    <property type="entry name" value="DoxX"/>
</dbReference>
<evidence type="ECO:0000313" key="6">
    <source>
        <dbReference type="EMBL" id="TDG20993.1"/>
    </source>
</evidence>
<evidence type="ECO:0000256" key="4">
    <source>
        <dbReference type="ARBA" id="ARBA00023136"/>
    </source>
</evidence>
<feature type="transmembrane region" description="Helical" evidence="5">
    <location>
        <begin position="88"/>
        <end position="105"/>
    </location>
</feature>
<dbReference type="GO" id="GO:0016020">
    <property type="term" value="C:membrane"/>
    <property type="evidence" value="ECO:0007669"/>
    <property type="project" value="UniProtKB-SubCell"/>
</dbReference>
<proteinExistence type="predicted"/>
<name>A0A4R5M639_9BURK</name>
<dbReference type="AlphaFoldDB" id="A0A4R5M639"/>
<dbReference type="Proteomes" id="UP000295722">
    <property type="component" value="Unassembled WGS sequence"/>
</dbReference>
<gene>
    <name evidence="6" type="ORF">EYW47_24100</name>
</gene>
<evidence type="ECO:0000256" key="3">
    <source>
        <dbReference type="ARBA" id="ARBA00022989"/>
    </source>
</evidence>
<feature type="transmembrane region" description="Helical" evidence="5">
    <location>
        <begin position="64"/>
        <end position="81"/>
    </location>
</feature>
<accession>A0A4R5M639</accession>